<dbReference type="Proteomes" id="UP000319432">
    <property type="component" value="Plasmid p1821L01"/>
</dbReference>
<feature type="compositionally biased region" description="Polar residues" evidence="1">
    <location>
        <begin position="37"/>
        <end position="50"/>
    </location>
</feature>
<keyword evidence="3" id="KW-1185">Reference proteome</keyword>
<feature type="compositionally biased region" description="Polar residues" evidence="1">
    <location>
        <begin position="9"/>
        <end position="20"/>
    </location>
</feature>
<evidence type="ECO:0000313" key="2">
    <source>
        <dbReference type="EMBL" id="QDX90987.1"/>
    </source>
</evidence>
<dbReference type="OrthoDB" id="2661952at2"/>
<name>A0A518V1W8_BRELA</name>
<feature type="region of interest" description="Disordered" evidence="1">
    <location>
        <begin position="1"/>
        <end position="58"/>
    </location>
</feature>
<dbReference type="EMBL" id="CP033461">
    <property type="protein sequence ID" value="QDX90987.1"/>
    <property type="molecule type" value="Genomic_DNA"/>
</dbReference>
<proteinExistence type="predicted"/>
<evidence type="ECO:0000313" key="3">
    <source>
        <dbReference type="Proteomes" id="UP000319432"/>
    </source>
</evidence>
<accession>A0A518V1W8</accession>
<geneLocation type="plasmid" evidence="2 3">
    <name>p1821L01</name>
</geneLocation>
<gene>
    <name evidence="2" type="ORF">EEL30_00515</name>
</gene>
<protein>
    <submittedName>
        <fullName evidence="2">Uncharacterized protein</fullName>
    </submittedName>
</protein>
<keyword evidence="2" id="KW-0614">Plasmid</keyword>
<dbReference type="AlphaFoldDB" id="A0A518V1W8"/>
<sequence>MSKADKFKNLTSKSESNSARDNAAQLINLAANPAVPTESSQANEESVQNKIESEIPLDPNDSLHDLFKKYEKTVEDNTVRSTFLIRKDLAKWLDKISKGKKRGFKTAFLTQLLEKAKKEYEENNK</sequence>
<organism evidence="2 3">
    <name type="scientific">Brevibacillus laterosporus</name>
    <name type="common">Bacillus laterosporus</name>
    <dbReference type="NCBI Taxonomy" id="1465"/>
    <lineage>
        <taxon>Bacteria</taxon>
        <taxon>Bacillati</taxon>
        <taxon>Bacillota</taxon>
        <taxon>Bacilli</taxon>
        <taxon>Bacillales</taxon>
        <taxon>Paenibacillaceae</taxon>
        <taxon>Brevibacillus</taxon>
    </lineage>
</organism>
<reference evidence="2 3" key="1">
    <citation type="submission" date="2018-11" db="EMBL/GenBank/DDBJ databases">
        <title>Phylogenetic determinants of toxin gene distribution in genomes of Brevibacillus laterosporus.</title>
        <authorList>
            <person name="Glare T.R."/>
            <person name="Durrant A."/>
            <person name="Berry C."/>
            <person name="Palma L."/>
            <person name="Ormskirk M."/>
            <person name="Cox M.O."/>
        </authorList>
    </citation>
    <scope>NUCLEOTIDE SEQUENCE [LARGE SCALE GENOMIC DNA]</scope>
    <source>
        <strain evidence="2 3">1821L</strain>
        <plasmid evidence="2 3">p1821L01</plasmid>
    </source>
</reference>
<evidence type="ECO:0000256" key="1">
    <source>
        <dbReference type="SAM" id="MobiDB-lite"/>
    </source>
</evidence>